<proteinExistence type="predicted"/>
<dbReference type="EMBL" id="CP001140">
    <property type="protein sequence ID" value="ACL11225.1"/>
    <property type="molecule type" value="Genomic_DNA"/>
</dbReference>
<name>B8D544_DESA1</name>
<evidence type="ECO:0000313" key="3">
    <source>
        <dbReference type="Proteomes" id="UP000006903"/>
    </source>
</evidence>
<gene>
    <name evidence="2" type="ordered locus">DKAM_0899</name>
</gene>
<evidence type="ECO:0000313" key="2">
    <source>
        <dbReference type="EMBL" id="ACL11225.1"/>
    </source>
</evidence>
<feature type="compositionally biased region" description="Basic residues" evidence="1">
    <location>
        <begin position="21"/>
        <end position="30"/>
    </location>
</feature>
<reference evidence="2 3" key="1">
    <citation type="journal article" date="2009" name="J. Bacteriol.">
        <title>Complete genome sequence of the anaerobic, protein-degrading hyperthermophilic crenarchaeon Desulfurococcus kamchatkensis.</title>
        <authorList>
            <person name="Ravin N.V."/>
            <person name="Mardanov A.V."/>
            <person name="Beletsky A.V."/>
            <person name="Kublanov I.V."/>
            <person name="Kolganova T.V."/>
            <person name="Lebedinsky A.V."/>
            <person name="Chernyh N.A."/>
            <person name="Bonch-Osmolovskaya E.A."/>
            <person name="Skryabin K.G."/>
        </authorList>
    </citation>
    <scope>NUCLEOTIDE SEQUENCE [LARGE SCALE GENOMIC DNA]</scope>
    <source>
        <strain evidence="3">DSM 18924 / JCM 16383 / VKM B-2413 / 1221n</strain>
    </source>
</reference>
<dbReference type="HOGENOM" id="CLU_3147816_0_0_2"/>
<dbReference type="AlphaFoldDB" id="B8D544"/>
<dbReference type="Proteomes" id="UP000006903">
    <property type="component" value="Chromosome"/>
</dbReference>
<protein>
    <submittedName>
        <fullName evidence="2">Uncharacterized protein</fullName>
    </submittedName>
</protein>
<evidence type="ECO:0000256" key="1">
    <source>
        <dbReference type="SAM" id="MobiDB-lite"/>
    </source>
</evidence>
<organism evidence="2 3">
    <name type="scientific">Desulfurococcus amylolyticus (strain DSM 18924 / JCM 16383 / VKM B-2413 / 1221n)</name>
    <name type="common">Desulfurococcus kamchatkensis</name>
    <dbReference type="NCBI Taxonomy" id="490899"/>
    <lineage>
        <taxon>Archaea</taxon>
        <taxon>Thermoproteota</taxon>
        <taxon>Thermoprotei</taxon>
        <taxon>Desulfurococcales</taxon>
        <taxon>Desulfurococcaceae</taxon>
        <taxon>Desulfurococcus</taxon>
    </lineage>
</organism>
<accession>B8D544</accession>
<dbReference type="KEGG" id="dka:DKAM_0899"/>
<feature type="region of interest" description="Disordered" evidence="1">
    <location>
        <begin position="1"/>
        <end position="48"/>
    </location>
</feature>
<sequence length="48" mass="5327">MRGCPGSPQIAPPVNNEARGRGRKRNKGMKQLKISTSDHKYPLDPNPQ</sequence>
<dbReference type="STRING" id="490899.DKAM_0899"/>